<sequence length="219" mass="24600">MEPLPFDKENIIKVVASNAPPSQLFEILSQWESDACLRSAGSGSPETGAGDPEMLCLYYTGFFFAHLLTKQIPEARALTQRMPETLKNQDSSLQNCLTLLRAIWQNEHTQVYQILRDLPWPETLQSLVKRYESFFQDQTLIAVSNSYEAIRPAVAAKYLGLDPQAADKADPSIIQKFTNCGWTWNSETRLLHPSPITVPPTDPQPTSGIRETMSMLGNR</sequence>
<dbReference type="InterPro" id="IPR033464">
    <property type="entry name" value="CSN8_PSD8_EIF3K"/>
</dbReference>
<keyword evidence="4" id="KW-0736">Signalosome</keyword>
<protein>
    <recommendedName>
        <fullName evidence="7">CSN8/PSMD8/EIF3K domain-containing protein</fullName>
    </recommendedName>
</protein>
<comment type="caution">
    <text evidence="8">The sequence shown here is derived from an EMBL/GenBank/DDBJ whole genome shotgun (WGS) entry which is preliminary data.</text>
</comment>
<dbReference type="GO" id="GO:0010387">
    <property type="term" value="P:COP9 signalosome assembly"/>
    <property type="evidence" value="ECO:0007669"/>
    <property type="project" value="InterPro"/>
</dbReference>
<gene>
    <name evidence="8" type="ORF">PENSTE_c001G09522</name>
</gene>
<feature type="domain" description="CSN8/PSMD8/EIF3K" evidence="7">
    <location>
        <begin position="57"/>
        <end position="196"/>
    </location>
</feature>
<name>A0A1V6U2K9_9EURO</name>
<feature type="compositionally biased region" description="Polar residues" evidence="6">
    <location>
        <begin position="204"/>
        <end position="219"/>
    </location>
</feature>
<dbReference type="Proteomes" id="UP000191285">
    <property type="component" value="Unassembled WGS sequence"/>
</dbReference>
<keyword evidence="5" id="KW-0539">Nucleus</keyword>
<comment type="subcellular location">
    <subcellularLocation>
        <location evidence="2">Cytoplasm</location>
    </subcellularLocation>
    <subcellularLocation>
        <location evidence="1">Nucleus</location>
    </subcellularLocation>
</comment>
<keyword evidence="9" id="KW-1185">Reference proteome</keyword>
<dbReference type="GO" id="GO:0000338">
    <property type="term" value="P:protein deneddylation"/>
    <property type="evidence" value="ECO:0007669"/>
    <property type="project" value="InterPro"/>
</dbReference>
<organism evidence="8 9">
    <name type="scientific">Penicillium steckii</name>
    <dbReference type="NCBI Taxonomy" id="303698"/>
    <lineage>
        <taxon>Eukaryota</taxon>
        <taxon>Fungi</taxon>
        <taxon>Dikarya</taxon>
        <taxon>Ascomycota</taxon>
        <taxon>Pezizomycotina</taxon>
        <taxon>Eurotiomycetes</taxon>
        <taxon>Eurotiomycetidae</taxon>
        <taxon>Eurotiales</taxon>
        <taxon>Aspergillaceae</taxon>
        <taxon>Penicillium</taxon>
    </lineage>
</organism>
<reference evidence="9" key="1">
    <citation type="journal article" date="2017" name="Nat. Microbiol.">
        <title>Global analysis of biosynthetic gene clusters reveals vast potential of secondary metabolite production in Penicillium species.</title>
        <authorList>
            <person name="Nielsen J.C."/>
            <person name="Grijseels S."/>
            <person name="Prigent S."/>
            <person name="Ji B."/>
            <person name="Dainat J."/>
            <person name="Nielsen K.F."/>
            <person name="Frisvad J.C."/>
            <person name="Workman M."/>
            <person name="Nielsen J."/>
        </authorList>
    </citation>
    <scope>NUCLEOTIDE SEQUENCE [LARGE SCALE GENOMIC DNA]</scope>
    <source>
        <strain evidence="9">IBT 24891</strain>
    </source>
</reference>
<proteinExistence type="predicted"/>
<evidence type="ECO:0000313" key="8">
    <source>
        <dbReference type="EMBL" id="OQE32329.1"/>
    </source>
</evidence>
<dbReference type="AlphaFoldDB" id="A0A1V6U2K9"/>
<dbReference type="EMBL" id="MLKD01000001">
    <property type="protein sequence ID" value="OQE32329.1"/>
    <property type="molecule type" value="Genomic_DNA"/>
</dbReference>
<evidence type="ECO:0000256" key="3">
    <source>
        <dbReference type="ARBA" id="ARBA00022490"/>
    </source>
</evidence>
<evidence type="ECO:0000256" key="2">
    <source>
        <dbReference type="ARBA" id="ARBA00004496"/>
    </source>
</evidence>
<dbReference type="OrthoDB" id="5351233at2759"/>
<feature type="region of interest" description="Disordered" evidence="6">
    <location>
        <begin position="193"/>
        <end position="219"/>
    </location>
</feature>
<evidence type="ECO:0000259" key="7">
    <source>
        <dbReference type="Pfam" id="PF10075"/>
    </source>
</evidence>
<accession>A0A1V6U2K9</accession>
<evidence type="ECO:0000256" key="1">
    <source>
        <dbReference type="ARBA" id="ARBA00004123"/>
    </source>
</evidence>
<dbReference type="Pfam" id="PF10075">
    <property type="entry name" value="CSN8_PSD8_EIF3K"/>
    <property type="match status" value="1"/>
</dbReference>
<dbReference type="GO" id="GO:0005737">
    <property type="term" value="C:cytoplasm"/>
    <property type="evidence" value="ECO:0007669"/>
    <property type="project" value="UniProtKB-SubCell"/>
</dbReference>
<dbReference type="GO" id="GO:0008180">
    <property type="term" value="C:COP9 signalosome"/>
    <property type="evidence" value="ECO:0007669"/>
    <property type="project" value="UniProtKB-KW"/>
</dbReference>
<keyword evidence="3" id="KW-0963">Cytoplasm</keyword>
<evidence type="ECO:0000256" key="5">
    <source>
        <dbReference type="ARBA" id="ARBA00023242"/>
    </source>
</evidence>
<evidence type="ECO:0000256" key="4">
    <source>
        <dbReference type="ARBA" id="ARBA00022790"/>
    </source>
</evidence>
<evidence type="ECO:0000313" key="9">
    <source>
        <dbReference type="Proteomes" id="UP000191285"/>
    </source>
</evidence>
<dbReference type="InterPro" id="IPR033205">
    <property type="entry name" value="COP9_CSN8"/>
</dbReference>
<dbReference type="PANTHER" id="PTHR13339">
    <property type="entry name" value="COP9 SIGNALOSOME COMPLEX SUBUNIT 8"/>
    <property type="match status" value="1"/>
</dbReference>
<dbReference type="PANTHER" id="PTHR13339:SF0">
    <property type="entry name" value="COP9 SIGNALOSOME COMPLEX SUBUNIT 8"/>
    <property type="match status" value="1"/>
</dbReference>
<evidence type="ECO:0000256" key="6">
    <source>
        <dbReference type="SAM" id="MobiDB-lite"/>
    </source>
</evidence>
<dbReference type="STRING" id="303698.A0A1V6U2K9"/>